<feature type="transmembrane region" description="Helical" evidence="2">
    <location>
        <begin position="197"/>
        <end position="222"/>
    </location>
</feature>
<protein>
    <recommendedName>
        <fullName evidence="5">TrbL/VirB6 plasmid conjugal transfer protein</fullName>
    </recommendedName>
</protein>
<dbReference type="AlphaFoldDB" id="A0A1I5GXC2"/>
<feature type="transmembrane region" description="Helical" evidence="2">
    <location>
        <begin position="102"/>
        <end position="124"/>
    </location>
</feature>
<keyword evidence="2" id="KW-0472">Membrane</keyword>
<sequence length="557" mass="53468">MAQSALDDAAQGIWDAGIFLLHGGFTLADDASSIAPSTITGDPGDDPATTAGAADAAGAVDVSSMWGAMVWLAALIALGLFFFQLTSVALRGGRGMLRAVTGPAQFGIALAATTGVVAILLTAADGLTELFLSSLSEQATFAGVAENPTVADRIGENPDLGDSVEDSARSMLLALVALFGIIPAGIGFALQMIFRAAAIMVLIATVPITAACLVADTTASIYWRTVRWILAAVLLKPALALVVLIGVHIMARSEGVAGLLAGAAVLLISLFCPFVLYRLLAFVDPGTGAGMALRSGVGSRGSSSEPGSDNGSSEAMNIARQSEQAYRMGSGGGQSGAAAEGAGGGELGGTTAATGRAGAGAGGASGGAAGASAGAGGGAAAGGALGAAGGAAAAAVVGGYLATKAAGQAAGGFASEQMAQTGIGNPGPAPMAGSSAGQISSSAGAASQSAQSSSSYASIGPYSVGIEQGSGSSGADGGEPPAPPADASGPPEVGRPDDGPTPPEAGEHAPPHPDPAPSDAAGSDGAAPPTTPPGPSRSPSPGPVPPNRPDPQERSPE</sequence>
<dbReference type="RefSeq" id="WP_177238787.1">
    <property type="nucleotide sequence ID" value="NZ_FOUY01000052.1"/>
</dbReference>
<dbReference type="Proteomes" id="UP000199614">
    <property type="component" value="Unassembled WGS sequence"/>
</dbReference>
<feature type="region of interest" description="Disordered" evidence="1">
    <location>
        <begin position="294"/>
        <end position="314"/>
    </location>
</feature>
<feature type="compositionally biased region" description="Pro residues" evidence="1">
    <location>
        <begin position="529"/>
        <end position="549"/>
    </location>
</feature>
<feature type="transmembrane region" description="Helical" evidence="2">
    <location>
        <begin position="68"/>
        <end position="90"/>
    </location>
</feature>
<evidence type="ECO:0000256" key="2">
    <source>
        <dbReference type="SAM" id="Phobius"/>
    </source>
</evidence>
<evidence type="ECO:0000256" key="1">
    <source>
        <dbReference type="SAM" id="MobiDB-lite"/>
    </source>
</evidence>
<gene>
    <name evidence="3" type="ORF">SAMN05216207_105222</name>
</gene>
<keyword evidence="2" id="KW-0812">Transmembrane</keyword>
<accession>A0A1I5GXC2</accession>
<feature type="transmembrane region" description="Helical" evidence="2">
    <location>
        <begin position="171"/>
        <end position="190"/>
    </location>
</feature>
<feature type="transmembrane region" description="Helical" evidence="2">
    <location>
        <begin position="256"/>
        <end position="277"/>
    </location>
</feature>
<organism evidence="3 4">
    <name type="scientific">Pseudonocardia ammonioxydans</name>
    <dbReference type="NCBI Taxonomy" id="260086"/>
    <lineage>
        <taxon>Bacteria</taxon>
        <taxon>Bacillati</taxon>
        <taxon>Actinomycetota</taxon>
        <taxon>Actinomycetes</taxon>
        <taxon>Pseudonocardiales</taxon>
        <taxon>Pseudonocardiaceae</taxon>
        <taxon>Pseudonocardia</taxon>
    </lineage>
</organism>
<feature type="compositionally biased region" description="Low complexity" evidence="1">
    <location>
        <begin position="517"/>
        <end position="528"/>
    </location>
</feature>
<feature type="compositionally biased region" description="Low complexity" evidence="1">
    <location>
        <begin position="295"/>
        <end position="313"/>
    </location>
</feature>
<keyword evidence="2" id="KW-1133">Transmembrane helix</keyword>
<dbReference type="STRING" id="260086.SAMN05216207_105222"/>
<feature type="transmembrane region" description="Helical" evidence="2">
    <location>
        <begin position="228"/>
        <end position="249"/>
    </location>
</feature>
<evidence type="ECO:0000313" key="4">
    <source>
        <dbReference type="Proteomes" id="UP000199614"/>
    </source>
</evidence>
<evidence type="ECO:0008006" key="5">
    <source>
        <dbReference type="Google" id="ProtNLM"/>
    </source>
</evidence>
<feature type="compositionally biased region" description="Low complexity" evidence="1">
    <location>
        <begin position="432"/>
        <end position="458"/>
    </location>
</feature>
<name>A0A1I5GXC2_PSUAM</name>
<proteinExistence type="predicted"/>
<keyword evidence="4" id="KW-1185">Reference proteome</keyword>
<feature type="region of interest" description="Disordered" evidence="1">
    <location>
        <begin position="418"/>
        <end position="557"/>
    </location>
</feature>
<reference evidence="3 4" key="1">
    <citation type="submission" date="2016-10" db="EMBL/GenBank/DDBJ databases">
        <authorList>
            <person name="de Groot N.N."/>
        </authorList>
    </citation>
    <scope>NUCLEOTIDE SEQUENCE [LARGE SCALE GENOMIC DNA]</scope>
    <source>
        <strain evidence="3 4">CGMCC 4.1877</strain>
    </source>
</reference>
<evidence type="ECO:0000313" key="3">
    <source>
        <dbReference type="EMBL" id="SFO40563.1"/>
    </source>
</evidence>
<dbReference type="EMBL" id="FOUY01000052">
    <property type="protein sequence ID" value="SFO40563.1"/>
    <property type="molecule type" value="Genomic_DNA"/>
</dbReference>